<dbReference type="Gene3D" id="3.30.530.20">
    <property type="match status" value="1"/>
</dbReference>
<dbReference type="PROSITE" id="PS50848">
    <property type="entry name" value="START"/>
    <property type="match status" value="1"/>
</dbReference>
<feature type="signal peptide" evidence="1">
    <location>
        <begin position="1"/>
        <end position="27"/>
    </location>
</feature>
<reference evidence="3 4" key="1">
    <citation type="submission" date="2024-03" db="EMBL/GenBank/DDBJ databases">
        <title>Aureococcus anophagefferens CCMP1851 and Kratosvirus quantuckense: Draft genome of a second virus-susceptible host strain in the model system.</title>
        <authorList>
            <person name="Chase E."/>
            <person name="Truchon A.R."/>
            <person name="Schepens W."/>
            <person name="Wilhelm S.W."/>
        </authorList>
    </citation>
    <scope>NUCLEOTIDE SEQUENCE [LARGE SCALE GENOMIC DNA]</scope>
    <source>
        <strain evidence="3 4">CCMP1851</strain>
    </source>
</reference>
<accession>A0ABR1FJD2</accession>
<evidence type="ECO:0000313" key="4">
    <source>
        <dbReference type="Proteomes" id="UP001363151"/>
    </source>
</evidence>
<keyword evidence="1" id="KW-0732">Signal</keyword>
<evidence type="ECO:0000313" key="3">
    <source>
        <dbReference type="EMBL" id="KAK7231952.1"/>
    </source>
</evidence>
<evidence type="ECO:0000256" key="1">
    <source>
        <dbReference type="SAM" id="SignalP"/>
    </source>
</evidence>
<dbReference type="CDD" id="cd00177">
    <property type="entry name" value="START"/>
    <property type="match status" value="1"/>
</dbReference>
<dbReference type="InterPro" id="IPR002913">
    <property type="entry name" value="START_lipid-bd_dom"/>
</dbReference>
<proteinExistence type="predicted"/>
<dbReference type="InterPro" id="IPR051213">
    <property type="entry name" value="START_lipid_transfer"/>
</dbReference>
<gene>
    <name evidence="3" type="ORF">SO694_00083131</name>
</gene>
<keyword evidence="4" id="KW-1185">Reference proteome</keyword>
<protein>
    <recommendedName>
        <fullName evidence="2">START domain-containing protein</fullName>
    </recommendedName>
</protein>
<feature type="chain" id="PRO_5045285996" description="START domain-containing protein" evidence="1">
    <location>
        <begin position="28"/>
        <end position="229"/>
    </location>
</feature>
<dbReference type="InterPro" id="IPR023393">
    <property type="entry name" value="START-like_dom_sf"/>
</dbReference>
<sequence>MACTIVPRARCQLHVLLALLQLCVVRGRWLAAPNPALQELRSARGWQFVLHKQGVKVWKRTGCDDHANFAVKATMTMPCTAQQLASILTTRDYDVIRRFNPTIVDGADLEWRDGRRERITYILTKPVFPLRPRDFVCRVRRERVGDAELITNEAATHRRAPAPRRTVRGELRGLHLVEPAGDGCCLYTCVHEIDPGGAAPRRLVNWFALRKPLQYMRQLRDVAAATFPR</sequence>
<dbReference type="EMBL" id="JBBJCI010000372">
    <property type="protein sequence ID" value="KAK7231952.1"/>
    <property type="molecule type" value="Genomic_DNA"/>
</dbReference>
<dbReference type="PANTHER" id="PTHR19308">
    <property type="entry name" value="PHOSPHATIDYLCHOLINE TRANSFER PROTEIN"/>
    <property type="match status" value="1"/>
</dbReference>
<organism evidence="3 4">
    <name type="scientific">Aureococcus anophagefferens</name>
    <name type="common">Harmful bloom alga</name>
    <dbReference type="NCBI Taxonomy" id="44056"/>
    <lineage>
        <taxon>Eukaryota</taxon>
        <taxon>Sar</taxon>
        <taxon>Stramenopiles</taxon>
        <taxon>Ochrophyta</taxon>
        <taxon>Pelagophyceae</taxon>
        <taxon>Pelagomonadales</taxon>
        <taxon>Pelagomonadaceae</taxon>
        <taxon>Aureococcus</taxon>
    </lineage>
</organism>
<name>A0ABR1FJD2_AURAN</name>
<comment type="caution">
    <text evidence="3">The sequence shown here is derived from an EMBL/GenBank/DDBJ whole genome shotgun (WGS) entry which is preliminary data.</text>
</comment>
<feature type="domain" description="START" evidence="2">
    <location>
        <begin position="45"/>
        <end position="220"/>
    </location>
</feature>
<dbReference type="Proteomes" id="UP001363151">
    <property type="component" value="Unassembled WGS sequence"/>
</dbReference>
<dbReference type="PANTHER" id="PTHR19308:SF14">
    <property type="entry name" value="START DOMAIN-CONTAINING PROTEIN"/>
    <property type="match status" value="1"/>
</dbReference>
<dbReference type="Pfam" id="PF01852">
    <property type="entry name" value="START"/>
    <property type="match status" value="1"/>
</dbReference>
<dbReference type="SUPFAM" id="SSF55961">
    <property type="entry name" value="Bet v1-like"/>
    <property type="match status" value="1"/>
</dbReference>
<evidence type="ECO:0000259" key="2">
    <source>
        <dbReference type="PROSITE" id="PS50848"/>
    </source>
</evidence>